<accession>A0A9Q1C5P2</accession>
<dbReference type="AlphaFoldDB" id="A0A9Q1C5P2"/>
<gene>
    <name evidence="7" type="ORF">HOLleu_16465</name>
</gene>
<dbReference type="Gene3D" id="3.20.20.70">
    <property type="entry name" value="Aldolase class I"/>
    <property type="match status" value="1"/>
</dbReference>
<keyword evidence="5" id="KW-0560">Oxidoreductase</keyword>
<dbReference type="InterPro" id="IPR035587">
    <property type="entry name" value="DUS-like_FMN-bd"/>
</dbReference>
<keyword evidence="2" id="KW-0285">Flavoprotein</keyword>
<keyword evidence="4" id="KW-0819">tRNA processing</keyword>
<protein>
    <submittedName>
        <fullName evidence="7">tRNA-dihydrouridine(20) synthase [NAD(P)+]-like</fullName>
    </submittedName>
</protein>
<organism evidence="7 8">
    <name type="scientific">Holothuria leucospilota</name>
    <name type="common">Black long sea cucumber</name>
    <name type="synonym">Mertensiothuria leucospilota</name>
    <dbReference type="NCBI Taxonomy" id="206669"/>
    <lineage>
        <taxon>Eukaryota</taxon>
        <taxon>Metazoa</taxon>
        <taxon>Echinodermata</taxon>
        <taxon>Eleutherozoa</taxon>
        <taxon>Echinozoa</taxon>
        <taxon>Holothuroidea</taxon>
        <taxon>Aspidochirotacea</taxon>
        <taxon>Aspidochirotida</taxon>
        <taxon>Holothuriidae</taxon>
        <taxon>Holothuria</taxon>
    </lineage>
</organism>
<dbReference type="InterPro" id="IPR052582">
    <property type="entry name" value="tRNA-DUS-like"/>
</dbReference>
<evidence type="ECO:0000256" key="5">
    <source>
        <dbReference type="ARBA" id="ARBA00023002"/>
    </source>
</evidence>
<evidence type="ECO:0000256" key="3">
    <source>
        <dbReference type="ARBA" id="ARBA00022643"/>
    </source>
</evidence>
<dbReference type="Proteomes" id="UP001152320">
    <property type="component" value="Chromosome 7"/>
</dbReference>
<comment type="cofactor">
    <cofactor evidence="1">
        <name>FMN</name>
        <dbReference type="ChEBI" id="CHEBI:58210"/>
    </cofactor>
</comment>
<dbReference type="InterPro" id="IPR013785">
    <property type="entry name" value="Aldolase_TIM"/>
</dbReference>
<evidence type="ECO:0000313" key="7">
    <source>
        <dbReference type="EMBL" id="KAJ8038905.1"/>
    </source>
</evidence>
<keyword evidence="3" id="KW-0288">FMN</keyword>
<evidence type="ECO:0000259" key="6">
    <source>
        <dbReference type="Pfam" id="PF01207"/>
    </source>
</evidence>
<dbReference type="PANTHER" id="PTHR45936:SF1">
    <property type="entry name" value="TRNA-DIHYDROURIDINE(20) SYNTHASE [NAD(P)+]-LIKE"/>
    <property type="match status" value="1"/>
</dbReference>
<dbReference type="CDD" id="cd02801">
    <property type="entry name" value="DUS_like_FMN"/>
    <property type="match status" value="1"/>
</dbReference>
<evidence type="ECO:0000256" key="1">
    <source>
        <dbReference type="ARBA" id="ARBA00001917"/>
    </source>
</evidence>
<dbReference type="Pfam" id="PF01207">
    <property type="entry name" value="Dus"/>
    <property type="match status" value="1"/>
</dbReference>
<dbReference type="EMBL" id="JAIZAY010000007">
    <property type="protein sequence ID" value="KAJ8038905.1"/>
    <property type="molecule type" value="Genomic_DNA"/>
</dbReference>
<evidence type="ECO:0000313" key="8">
    <source>
        <dbReference type="Proteomes" id="UP001152320"/>
    </source>
</evidence>
<comment type="caution">
    <text evidence="7">The sequence shown here is derived from an EMBL/GenBank/DDBJ whole genome shotgun (WGS) entry which is preliminary data.</text>
</comment>
<reference evidence="7" key="1">
    <citation type="submission" date="2021-10" db="EMBL/GenBank/DDBJ databases">
        <title>Tropical sea cucumber genome reveals ecological adaptation and Cuvierian tubules defense mechanism.</title>
        <authorList>
            <person name="Chen T."/>
        </authorList>
    </citation>
    <scope>NUCLEOTIDE SEQUENCE</scope>
    <source>
        <strain evidence="7">Nanhai2018</strain>
        <tissue evidence="7">Muscle</tissue>
    </source>
</reference>
<evidence type="ECO:0000256" key="4">
    <source>
        <dbReference type="ARBA" id="ARBA00022694"/>
    </source>
</evidence>
<dbReference type="GO" id="GO:0017150">
    <property type="term" value="F:tRNA dihydrouridine synthase activity"/>
    <property type="evidence" value="ECO:0007669"/>
    <property type="project" value="InterPro"/>
</dbReference>
<dbReference type="InterPro" id="IPR018517">
    <property type="entry name" value="tRNA_hU_synthase_CS"/>
</dbReference>
<dbReference type="GO" id="GO:0005737">
    <property type="term" value="C:cytoplasm"/>
    <property type="evidence" value="ECO:0007669"/>
    <property type="project" value="TreeGrafter"/>
</dbReference>
<proteinExistence type="predicted"/>
<dbReference type="PROSITE" id="PS01136">
    <property type="entry name" value="UPF0034"/>
    <property type="match status" value="1"/>
</dbReference>
<dbReference type="SUPFAM" id="SSF51395">
    <property type="entry name" value="FMN-linked oxidoreductases"/>
    <property type="match status" value="1"/>
</dbReference>
<dbReference type="GO" id="GO:0050660">
    <property type="term" value="F:flavin adenine dinucleotide binding"/>
    <property type="evidence" value="ECO:0007669"/>
    <property type="project" value="InterPro"/>
</dbReference>
<evidence type="ECO:0000256" key="2">
    <source>
        <dbReference type="ARBA" id="ARBA00022630"/>
    </source>
</evidence>
<sequence>MGTHLSYADKLILAPMVRIGTLPTRLLALDYGADIVYCEEIIDHKLIKCRRVENDILNTVDFVEIDGTVVFRTCAKEKDHVVFQMGTADPQRALKVAKMVENDVAGIDVNMGCPKDYSTKGGMGAALLQHPEKIKQVCCVLMNRHSIFCTHTFCKVNSNQ</sequence>
<name>A0A9Q1C5P2_HOLLE</name>
<keyword evidence="8" id="KW-1185">Reference proteome</keyword>
<dbReference type="PANTHER" id="PTHR45936">
    <property type="entry name" value="TRNA-DIHYDROURIDINE(20) SYNTHASE [NAD(P)+]-LIKE"/>
    <property type="match status" value="1"/>
</dbReference>
<feature type="domain" description="DUS-like FMN-binding" evidence="6">
    <location>
        <begin position="12"/>
        <end position="137"/>
    </location>
</feature>
<dbReference type="OrthoDB" id="10262250at2759"/>